<dbReference type="InterPro" id="IPR023750">
    <property type="entry name" value="RbsD-like_sf"/>
</dbReference>
<comment type="caution">
    <text evidence="4">The sequence shown here is derived from an EMBL/GenBank/DDBJ whole genome shotgun (WGS) entry which is preliminary data.</text>
</comment>
<comment type="catalytic activity">
    <reaction evidence="2">
        <text>alpha-L-fucose = beta-L-fucose</text>
        <dbReference type="Rhea" id="RHEA:25580"/>
        <dbReference type="ChEBI" id="CHEBI:42548"/>
        <dbReference type="ChEBI" id="CHEBI:42589"/>
        <dbReference type="EC" id="5.1.3.29"/>
    </reaction>
</comment>
<dbReference type="PANTHER" id="PTHR31690:SF4">
    <property type="entry name" value="FUCOSE MUTAROTASE"/>
    <property type="match status" value="1"/>
</dbReference>
<evidence type="ECO:0000313" key="4">
    <source>
        <dbReference type="EMBL" id="KAG2463340.1"/>
    </source>
</evidence>
<dbReference type="GO" id="GO:0042806">
    <property type="term" value="F:fucose binding"/>
    <property type="evidence" value="ECO:0007669"/>
    <property type="project" value="TreeGrafter"/>
</dbReference>
<evidence type="ECO:0000256" key="1">
    <source>
        <dbReference type="ARBA" id="ARBA00023235"/>
    </source>
</evidence>
<dbReference type="OrthoDB" id="10011710at2759"/>
<name>A0A8X7X6T3_POLSE</name>
<protein>
    <recommendedName>
        <fullName evidence="3">L-fucose mutarotase</fullName>
        <ecNumber evidence="3">5.1.3.29</ecNumber>
    </recommendedName>
</protein>
<keyword evidence="5" id="KW-1185">Reference proteome</keyword>
<dbReference type="Pfam" id="PF05025">
    <property type="entry name" value="RbsD_FucU"/>
    <property type="match status" value="1"/>
</dbReference>
<organism evidence="4 5">
    <name type="scientific">Polypterus senegalus</name>
    <name type="common">Senegal bichir</name>
    <dbReference type="NCBI Taxonomy" id="55291"/>
    <lineage>
        <taxon>Eukaryota</taxon>
        <taxon>Metazoa</taxon>
        <taxon>Chordata</taxon>
        <taxon>Craniata</taxon>
        <taxon>Vertebrata</taxon>
        <taxon>Euteleostomi</taxon>
        <taxon>Actinopterygii</taxon>
        <taxon>Polypteriformes</taxon>
        <taxon>Polypteridae</taxon>
        <taxon>Polypterus</taxon>
    </lineage>
</organism>
<dbReference type="EC" id="5.1.3.29" evidence="3"/>
<dbReference type="GeneID" id="120541776"/>
<dbReference type="AlphaFoldDB" id="A0A8X7X6T3"/>
<evidence type="ECO:0000256" key="3">
    <source>
        <dbReference type="ARBA" id="ARBA00038859"/>
    </source>
</evidence>
<dbReference type="SUPFAM" id="SSF102546">
    <property type="entry name" value="RbsD-like"/>
    <property type="match status" value="1"/>
</dbReference>
<gene>
    <name evidence="4" type="primary">Fuom</name>
    <name evidence="4" type="ORF">GTO96_0001605</name>
</gene>
<dbReference type="PANTHER" id="PTHR31690">
    <property type="entry name" value="FUCOSE MUTAROTASE"/>
    <property type="match status" value="1"/>
</dbReference>
<dbReference type="EMBL" id="JAATIS010004040">
    <property type="protein sequence ID" value="KAG2463340.1"/>
    <property type="molecule type" value="Genomic_DNA"/>
</dbReference>
<evidence type="ECO:0000256" key="2">
    <source>
        <dbReference type="ARBA" id="ARBA00036324"/>
    </source>
</evidence>
<dbReference type="GO" id="GO:0006004">
    <property type="term" value="P:fucose metabolic process"/>
    <property type="evidence" value="ECO:0007669"/>
    <property type="project" value="TreeGrafter"/>
</dbReference>
<dbReference type="GO" id="GO:0036373">
    <property type="term" value="F:L-fucose mutarotase activity"/>
    <property type="evidence" value="ECO:0007669"/>
    <property type="project" value="UniProtKB-EC"/>
</dbReference>
<dbReference type="InterPro" id="IPR007721">
    <property type="entry name" value="RbsD_FucU"/>
</dbReference>
<dbReference type="InterPro" id="IPR050443">
    <property type="entry name" value="RbsD/FucU_mutarotase"/>
</dbReference>
<proteinExistence type="predicted"/>
<sequence length="156" mass="17241">MVALKGIPAIISPELLYTLAKMGHGDELVLADVNFPVSLICRFGPTEVRADGLGGPQLLEAILKLFPIDTYVTNAAAVMNLDEADQRRQLSIPVWYIYESLLRRSGLDEYTSMDYIKRSAFYERAKKAAAVVATGEMSLYGSLIIRKGVITVEDQK</sequence>
<accession>A0A8X7X6T3</accession>
<dbReference type="RefSeq" id="XP_039629635.1">
    <property type="nucleotide sequence ID" value="XM_039773701.1"/>
</dbReference>
<feature type="non-terminal residue" evidence="4">
    <location>
        <position position="1"/>
    </location>
</feature>
<evidence type="ECO:0000313" key="5">
    <source>
        <dbReference type="Proteomes" id="UP000886611"/>
    </source>
</evidence>
<feature type="non-terminal residue" evidence="4">
    <location>
        <position position="156"/>
    </location>
</feature>
<dbReference type="Proteomes" id="UP000886611">
    <property type="component" value="Unassembled WGS sequence"/>
</dbReference>
<dbReference type="Gene3D" id="3.40.1650.10">
    <property type="entry name" value="RbsD-like domain"/>
    <property type="match status" value="1"/>
</dbReference>
<keyword evidence="1" id="KW-0413">Isomerase</keyword>
<reference evidence="4 5" key="1">
    <citation type="journal article" date="2021" name="Cell">
        <title>Tracing the genetic footprints of vertebrate landing in non-teleost ray-finned fishes.</title>
        <authorList>
            <person name="Bi X."/>
            <person name="Wang K."/>
            <person name="Yang L."/>
            <person name="Pan H."/>
            <person name="Jiang H."/>
            <person name="Wei Q."/>
            <person name="Fang M."/>
            <person name="Yu H."/>
            <person name="Zhu C."/>
            <person name="Cai Y."/>
            <person name="He Y."/>
            <person name="Gan X."/>
            <person name="Zeng H."/>
            <person name="Yu D."/>
            <person name="Zhu Y."/>
            <person name="Jiang H."/>
            <person name="Qiu Q."/>
            <person name="Yang H."/>
            <person name="Zhang Y.E."/>
            <person name="Wang W."/>
            <person name="Zhu M."/>
            <person name="He S."/>
            <person name="Zhang G."/>
        </authorList>
    </citation>
    <scope>NUCLEOTIDE SEQUENCE [LARGE SCALE GENOMIC DNA]</scope>
    <source>
        <strain evidence="4">Bchr_013</strain>
    </source>
</reference>